<feature type="coiled-coil region" evidence="1">
    <location>
        <begin position="27"/>
        <end position="54"/>
    </location>
</feature>
<evidence type="ECO:0000256" key="2">
    <source>
        <dbReference type="SAM" id="MobiDB-lite"/>
    </source>
</evidence>
<accession>A0A2J5I1H2</accession>
<dbReference type="AlphaFoldDB" id="A0A2J5I1H2"/>
<proteinExistence type="predicted"/>
<feature type="region of interest" description="Disordered" evidence="2">
    <location>
        <begin position="244"/>
        <end position="265"/>
    </location>
</feature>
<dbReference type="Proteomes" id="UP000235023">
    <property type="component" value="Unassembled WGS sequence"/>
</dbReference>
<gene>
    <name evidence="3" type="ORF">BDW42DRAFT_192092</name>
</gene>
<dbReference type="OrthoDB" id="674604at2759"/>
<keyword evidence="1" id="KW-0175">Coiled coil</keyword>
<keyword evidence="4" id="KW-1185">Reference proteome</keyword>
<feature type="compositionally biased region" description="Polar residues" evidence="2">
    <location>
        <begin position="82"/>
        <end position="93"/>
    </location>
</feature>
<reference evidence="4" key="1">
    <citation type="submission" date="2017-12" db="EMBL/GenBank/DDBJ databases">
        <authorList>
            <consortium name="DOE Joint Genome Institute"/>
            <person name="Mondo S.J."/>
            <person name="Kjaerbolling I."/>
            <person name="Vesth T.C."/>
            <person name="Frisvad J.C."/>
            <person name="Nybo J.L."/>
            <person name="Theobald S."/>
            <person name="Kuo A."/>
            <person name="Bowyer P."/>
            <person name="Matsuda Y."/>
            <person name="Lyhne E.K."/>
            <person name="Kogle M.E."/>
            <person name="Clum A."/>
            <person name="Lipzen A."/>
            <person name="Salamov A."/>
            <person name="Ngan C.Y."/>
            <person name="Daum C."/>
            <person name="Chiniquy J."/>
            <person name="Barry K."/>
            <person name="LaButti K."/>
            <person name="Haridas S."/>
            <person name="Simmons B.A."/>
            <person name="Magnuson J.K."/>
            <person name="Mortensen U.H."/>
            <person name="Larsen T.O."/>
            <person name="Grigoriev I.V."/>
            <person name="Baker S.E."/>
            <person name="Andersen M.R."/>
            <person name="Nordberg H.P."/>
            <person name="Cantor M.N."/>
            <person name="Hua S.X."/>
        </authorList>
    </citation>
    <scope>NUCLEOTIDE SEQUENCE [LARGE SCALE GENOMIC DNA]</scope>
    <source>
        <strain evidence="4">IBT 19404</strain>
    </source>
</reference>
<feature type="compositionally biased region" description="Basic and acidic residues" evidence="2">
    <location>
        <begin position="145"/>
        <end position="154"/>
    </location>
</feature>
<evidence type="ECO:0000313" key="4">
    <source>
        <dbReference type="Proteomes" id="UP000235023"/>
    </source>
</evidence>
<protein>
    <submittedName>
        <fullName evidence="3">Uncharacterized protein</fullName>
    </submittedName>
</protein>
<name>A0A2J5I1H2_9EURO</name>
<dbReference type="EMBL" id="KZ559517">
    <property type="protein sequence ID" value="PLN83651.1"/>
    <property type="molecule type" value="Genomic_DNA"/>
</dbReference>
<evidence type="ECO:0000256" key="1">
    <source>
        <dbReference type="SAM" id="Coils"/>
    </source>
</evidence>
<evidence type="ECO:0000313" key="3">
    <source>
        <dbReference type="EMBL" id="PLN83651.1"/>
    </source>
</evidence>
<feature type="region of interest" description="Disordered" evidence="2">
    <location>
        <begin position="74"/>
        <end position="104"/>
    </location>
</feature>
<sequence length="477" mass="54150">MLEDLRKIFEILDSASFEAIQGCVTVMQNLRTELEKYDEIQEAYEAQKREEEQSVLSKAMDQQGLKLKGFLSKGKKSLPSSITSNLPGRSSTRPPSPLLEDKKGAKTQALDDLQARFKNLEDSLKKPKQELLPESAPNMQPETDPIPKPDETNTHRKLVCPNPIAVTSAGIRGVFDIQRVVVQMKNPRILRRKVALAVEGEMIEGSCTVSNGFCCVLVSFTCTREVLQDQLDMTEVIKRQLFETQNGKAPAKDDDDEKDAPAETPRQRNIRRMVQFVQADDPRSIGGEWVLARFSDVEGAEWFLCRFELGSGNKFYGRRIATEAFTFADGIPEAGLVDLWEQFMREQRHLICQFSIATLQRKQQFSQTDKVFDDYREKVDGRLKKFNEDGQQDFAKILKELIFKSSSIIEVAGLLYCIPPALVGTYHWAFAAHLKTKIHEDAIRSVPAILRGAVKAMGEKRPRFPMMYHPSQDVHMF</sequence>
<organism evidence="3 4">
    <name type="scientific">Aspergillus taichungensis</name>
    <dbReference type="NCBI Taxonomy" id="482145"/>
    <lineage>
        <taxon>Eukaryota</taxon>
        <taxon>Fungi</taxon>
        <taxon>Dikarya</taxon>
        <taxon>Ascomycota</taxon>
        <taxon>Pezizomycotina</taxon>
        <taxon>Eurotiomycetes</taxon>
        <taxon>Eurotiomycetidae</taxon>
        <taxon>Eurotiales</taxon>
        <taxon>Aspergillaceae</taxon>
        <taxon>Aspergillus</taxon>
        <taxon>Aspergillus subgen. Circumdati</taxon>
    </lineage>
</organism>
<feature type="region of interest" description="Disordered" evidence="2">
    <location>
        <begin position="122"/>
        <end position="155"/>
    </location>
</feature>
<feature type="compositionally biased region" description="Basic and acidic residues" evidence="2">
    <location>
        <begin position="122"/>
        <end position="131"/>
    </location>
</feature>